<evidence type="ECO:0000313" key="2">
    <source>
        <dbReference type="EMBL" id="MDV3662687.1"/>
    </source>
</evidence>
<name>A0AAE4NYP5_9FLAO</name>
<comment type="caution">
    <text evidence="2">The sequence shown here is derived from an EMBL/GenBank/DDBJ whole genome shotgun (WGS) entry which is preliminary data.</text>
</comment>
<proteinExistence type="predicted"/>
<reference evidence="2" key="1">
    <citation type="submission" date="2023-02" db="EMBL/GenBank/DDBJ databases">
        <title>Elizabethkingia anophelis draft genomes.</title>
        <authorList>
            <person name="Nicholson A.C."/>
            <person name="Whitney A.M."/>
            <person name="Humrighouse B.W."/>
            <person name="Villarma A."/>
            <person name="Bell M."/>
            <person name="Mcquiston J."/>
        </authorList>
    </citation>
    <scope>NUCLEOTIDE SEQUENCE</scope>
    <source>
        <strain evidence="2">B4955</strain>
    </source>
</reference>
<sequence>MTMNLLIKTTAVMQFLIALATTAILTSSCNTNELDIDKETSFEVTAMPVVKELGNGEMTEIRITVKRTGTYFNSPYYIRYFQNEGKGRLQFFNSEPYKPNDTYVLHGDQIRLYYTSESSDAHNFDIWFSDYSGKEIKLTFQFKNKQPPKLQDK</sequence>
<dbReference type="Pfam" id="PF12988">
    <property type="entry name" value="TraQ_transposon"/>
    <property type="match status" value="1"/>
</dbReference>
<dbReference type="AlphaFoldDB" id="A0AAE4NYP5"/>
<dbReference type="InterPro" id="IPR024355">
    <property type="entry name" value="TraQ_bacteroidetes"/>
</dbReference>
<feature type="signal peptide" evidence="1">
    <location>
        <begin position="1"/>
        <end position="20"/>
    </location>
</feature>
<dbReference type="InterPro" id="IPR038707">
    <property type="entry name" value="TraQ_sf"/>
</dbReference>
<feature type="chain" id="PRO_5041915174" evidence="1">
    <location>
        <begin position="21"/>
        <end position="153"/>
    </location>
</feature>
<organism evidence="2 3">
    <name type="scientific">Elizabethkingia anophelis</name>
    <dbReference type="NCBI Taxonomy" id="1117645"/>
    <lineage>
        <taxon>Bacteria</taxon>
        <taxon>Pseudomonadati</taxon>
        <taxon>Bacteroidota</taxon>
        <taxon>Flavobacteriia</taxon>
        <taxon>Flavobacteriales</taxon>
        <taxon>Weeksellaceae</taxon>
        <taxon>Elizabethkingia</taxon>
    </lineage>
</organism>
<dbReference type="EMBL" id="NWGY01000001">
    <property type="protein sequence ID" value="MDV3662687.1"/>
    <property type="molecule type" value="Genomic_DNA"/>
</dbReference>
<protein>
    <submittedName>
        <fullName evidence="2">Conjugal transfer protein TraQ</fullName>
    </submittedName>
</protein>
<evidence type="ECO:0000313" key="3">
    <source>
        <dbReference type="Proteomes" id="UP001189000"/>
    </source>
</evidence>
<keyword evidence="1" id="KW-0732">Signal</keyword>
<dbReference type="Proteomes" id="UP001189000">
    <property type="component" value="Unassembled WGS sequence"/>
</dbReference>
<gene>
    <name evidence="2" type="ORF">CMU51_01265</name>
</gene>
<dbReference type="Gene3D" id="2.60.40.2410">
    <property type="entry name" value="Uncharacterised protein PF12988, DUF3872"/>
    <property type="match status" value="1"/>
</dbReference>
<accession>A0AAE4NYP5</accession>
<evidence type="ECO:0000256" key="1">
    <source>
        <dbReference type="SAM" id="SignalP"/>
    </source>
</evidence>